<sequence>MPTRKRNLWRSSGRATEECTGGHLPHYGDVGVQTGWAAAGVAWGGVIVLLVRAAASAVYGLARRPPLP</sequence>
<feature type="transmembrane region" description="Helical" evidence="1">
    <location>
        <begin position="36"/>
        <end position="62"/>
    </location>
</feature>
<accession>A0A6G1CCB0</accession>
<comment type="caution">
    <text evidence="2">The sequence shown here is derived from an EMBL/GenBank/DDBJ whole genome shotgun (WGS) entry which is preliminary data.</text>
</comment>
<name>A0A6G1CCB0_9ORYZ</name>
<proteinExistence type="predicted"/>
<organism evidence="2 3">
    <name type="scientific">Oryza meyeriana var. granulata</name>
    <dbReference type="NCBI Taxonomy" id="110450"/>
    <lineage>
        <taxon>Eukaryota</taxon>
        <taxon>Viridiplantae</taxon>
        <taxon>Streptophyta</taxon>
        <taxon>Embryophyta</taxon>
        <taxon>Tracheophyta</taxon>
        <taxon>Spermatophyta</taxon>
        <taxon>Magnoliopsida</taxon>
        <taxon>Liliopsida</taxon>
        <taxon>Poales</taxon>
        <taxon>Poaceae</taxon>
        <taxon>BOP clade</taxon>
        <taxon>Oryzoideae</taxon>
        <taxon>Oryzeae</taxon>
        <taxon>Oryzinae</taxon>
        <taxon>Oryza</taxon>
        <taxon>Oryza meyeriana</taxon>
    </lineage>
</organism>
<reference evidence="2 3" key="1">
    <citation type="submission" date="2019-11" db="EMBL/GenBank/DDBJ databases">
        <title>Whole genome sequence of Oryza granulata.</title>
        <authorList>
            <person name="Li W."/>
        </authorList>
    </citation>
    <scope>NUCLEOTIDE SEQUENCE [LARGE SCALE GENOMIC DNA]</scope>
    <source>
        <strain evidence="3">cv. Menghai</strain>
        <tissue evidence="2">Leaf</tissue>
    </source>
</reference>
<evidence type="ECO:0000313" key="2">
    <source>
        <dbReference type="EMBL" id="KAF0897802.1"/>
    </source>
</evidence>
<keyword evidence="1" id="KW-0472">Membrane</keyword>
<dbReference type="EMBL" id="SPHZ02000009">
    <property type="protein sequence ID" value="KAF0897802.1"/>
    <property type="molecule type" value="Genomic_DNA"/>
</dbReference>
<keyword evidence="1" id="KW-1133">Transmembrane helix</keyword>
<dbReference type="AlphaFoldDB" id="A0A6G1CCB0"/>
<gene>
    <name evidence="2" type="ORF">E2562_000510</name>
</gene>
<dbReference type="Proteomes" id="UP000479710">
    <property type="component" value="Unassembled WGS sequence"/>
</dbReference>
<protein>
    <submittedName>
        <fullName evidence="2">Uncharacterized protein</fullName>
    </submittedName>
</protein>
<evidence type="ECO:0000313" key="3">
    <source>
        <dbReference type="Proteomes" id="UP000479710"/>
    </source>
</evidence>
<keyword evidence="1" id="KW-0812">Transmembrane</keyword>
<evidence type="ECO:0000256" key="1">
    <source>
        <dbReference type="SAM" id="Phobius"/>
    </source>
</evidence>
<keyword evidence="3" id="KW-1185">Reference proteome</keyword>